<keyword evidence="2" id="KW-1185">Reference proteome</keyword>
<evidence type="ECO:0000313" key="1">
    <source>
        <dbReference type="EMBL" id="KAK7311597.1"/>
    </source>
</evidence>
<dbReference type="AlphaFoldDB" id="A0AAN9PVC1"/>
<comment type="caution">
    <text evidence="1">The sequence shown here is derived from an EMBL/GenBank/DDBJ whole genome shotgun (WGS) entry which is preliminary data.</text>
</comment>
<dbReference type="EMBL" id="JAYKXN010000002">
    <property type="protein sequence ID" value="KAK7311597.1"/>
    <property type="molecule type" value="Genomic_DNA"/>
</dbReference>
<organism evidence="1 2">
    <name type="scientific">Clitoria ternatea</name>
    <name type="common">Butterfly pea</name>
    <dbReference type="NCBI Taxonomy" id="43366"/>
    <lineage>
        <taxon>Eukaryota</taxon>
        <taxon>Viridiplantae</taxon>
        <taxon>Streptophyta</taxon>
        <taxon>Embryophyta</taxon>
        <taxon>Tracheophyta</taxon>
        <taxon>Spermatophyta</taxon>
        <taxon>Magnoliopsida</taxon>
        <taxon>eudicotyledons</taxon>
        <taxon>Gunneridae</taxon>
        <taxon>Pentapetalae</taxon>
        <taxon>rosids</taxon>
        <taxon>fabids</taxon>
        <taxon>Fabales</taxon>
        <taxon>Fabaceae</taxon>
        <taxon>Papilionoideae</taxon>
        <taxon>50 kb inversion clade</taxon>
        <taxon>NPAAA clade</taxon>
        <taxon>indigoferoid/millettioid clade</taxon>
        <taxon>Phaseoleae</taxon>
        <taxon>Clitoria</taxon>
    </lineage>
</organism>
<reference evidence="1 2" key="1">
    <citation type="submission" date="2024-01" db="EMBL/GenBank/DDBJ databases">
        <title>The genomes of 5 underutilized Papilionoideae crops provide insights into root nodulation and disease resistance.</title>
        <authorList>
            <person name="Yuan L."/>
        </authorList>
    </citation>
    <scope>NUCLEOTIDE SEQUENCE [LARGE SCALE GENOMIC DNA]</scope>
    <source>
        <strain evidence="1">LY-2023</strain>
        <tissue evidence="1">Leaf</tissue>
    </source>
</reference>
<name>A0AAN9PVC1_CLITE</name>
<gene>
    <name evidence="1" type="ORF">RJT34_09846</name>
</gene>
<sequence>MLKLQCMTISSQRMHARCRHSALDFLTTPSTGMLTLGVATPVLWIRRPFPSSSSSVVMDLSGSGSGSGTGNGSGTGSVGSFAVAVDHAPLSVP</sequence>
<dbReference type="Proteomes" id="UP001359559">
    <property type="component" value="Unassembled WGS sequence"/>
</dbReference>
<evidence type="ECO:0000313" key="2">
    <source>
        <dbReference type="Proteomes" id="UP001359559"/>
    </source>
</evidence>
<proteinExistence type="predicted"/>
<accession>A0AAN9PVC1</accession>
<protein>
    <submittedName>
        <fullName evidence="1">Uncharacterized protein</fullName>
    </submittedName>
</protein>